<name>A0A9P6IVT3_9FUNG</name>
<dbReference type="EMBL" id="JAAAHW010007314">
    <property type="protein sequence ID" value="KAF9949288.1"/>
    <property type="molecule type" value="Genomic_DNA"/>
</dbReference>
<reference evidence="2" key="1">
    <citation type="journal article" date="2020" name="Fungal Divers.">
        <title>Resolving the Mortierellaceae phylogeny through synthesis of multi-gene phylogenetics and phylogenomics.</title>
        <authorList>
            <person name="Vandepol N."/>
            <person name="Liber J."/>
            <person name="Desiro A."/>
            <person name="Na H."/>
            <person name="Kennedy M."/>
            <person name="Barry K."/>
            <person name="Grigoriev I.V."/>
            <person name="Miller A.N."/>
            <person name="O'Donnell K."/>
            <person name="Stajich J.E."/>
            <person name="Bonito G."/>
        </authorList>
    </citation>
    <scope>NUCLEOTIDE SEQUENCE</scope>
    <source>
        <strain evidence="2">MES-2147</strain>
    </source>
</reference>
<feature type="region of interest" description="Disordered" evidence="1">
    <location>
        <begin position="65"/>
        <end position="90"/>
    </location>
</feature>
<dbReference type="AlphaFoldDB" id="A0A9P6IVT3"/>
<evidence type="ECO:0000313" key="3">
    <source>
        <dbReference type="Proteomes" id="UP000749646"/>
    </source>
</evidence>
<gene>
    <name evidence="2" type="ORF">BGZ65_007438</name>
</gene>
<accession>A0A9P6IVT3</accession>
<keyword evidence="3" id="KW-1185">Reference proteome</keyword>
<sequence length="129" mass="14181">MAYICPCGTLLSTPSSIITHVQGTSPPDTKRKPCPTIVDILTNLETPPHQYENGDSYFNVRQAKPAPNVADTNEEDPGDQLAVSETNGDVDDVVDVQEDPTDDVQEPHVDLEHILDENDRALQEAMEKI</sequence>
<protein>
    <submittedName>
        <fullName evidence="2">Uncharacterized protein</fullName>
    </submittedName>
</protein>
<evidence type="ECO:0000313" key="2">
    <source>
        <dbReference type="EMBL" id="KAF9949288.1"/>
    </source>
</evidence>
<dbReference type="OrthoDB" id="10325092at2759"/>
<evidence type="ECO:0000256" key="1">
    <source>
        <dbReference type="SAM" id="MobiDB-lite"/>
    </source>
</evidence>
<feature type="non-terminal residue" evidence="2">
    <location>
        <position position="129"/>
    </location>
</feature>
<proteinExistence type="predicted"/>
<organism evidence="2 3">
    <name type="scientific">Modicella reniformis</name>
    <dbReference type="NCBI Taxonomy" id="1440133"/>
    <lineage>
        <taxon>Eukaryota</taxon>
        <taxon>Fungi</taxon>
        <taxon>Fungi incertae sedis</taxon>
        <taxon>Mucoromycota</taxon>
        <taxon>Mortierellomycotina</taxon>
        <taxon>Mortierellomycetes</taxon>
        <taxon>Mortierellales</taxon>
        <taxon>Mortierellaceae</taxon>
        <taxon>Modicella</taxon>
    </lineage>
</organism>
<comment type="caution">
    <text evidence="2">The sequence shown here is derived from an EMBL/GenBank/DDBJ whole genome shotgun (WGS) entry which is preliminary data.</text>
</comment>
<dbReference type="Proteomes" id="UP000749646">
    <property type="component" value="Unassembled WGS sequence"/>
</dbReference>